<dbReference type="GeneID" id="94695509"/>
<dbReference type="EMBL" id="FNPE01000047">
    <property type="protein sequence ID" value="SDZ62224.1"/>
    <property type="molecule type" value="Genomic_DNA"/>
</dbReference>
<name>A0A1H3UIL3_9BURK</name>
<evidence type="ECO:0000313" key="2">
    <source>
        <dbReference type="Proteomes" id="UP000183417"/>
    </source>
</evidence>
<accession>A0A1H3UIL3</accession>
<dbReference type="RefSeq" id="WP_074924340.1">
    <property type="nucleotide sequence ID" value="NZ_CP141274.1"/>
</dbReference>
<dbReference type="AlphaFoldDB" id="A0A1H3UIL3"/>
<sequence length="166" mass="18804">MQASIYQDVIGIQAAGQAYSLGSRFQECSQHRAVRLETIFELLILKFREDLLQALAEEPPGPARHLRAYIRCVCDHALSRQRGQKTAAQLLTRARFQNIWFDFVDAACADDLVSEDIALQCRAIVEDLWVIHVLVEPMAPQRITGIREHLLSLCGNDGNHESHRIN</sequence>
<dbReference type="Proteomes" id="UP000183417">
    <property type="component" value="Unassembled WGS sequence"/>
</dbReference>
<evidence type="ECO:0000313" key="1">
    <source>
        <dbReference type="EMBL" id="SDZ62224.1"/>
    </source>
</evidence>
<gene>
    <name evidence="1" type="ORF">SAMN05421547_14712</name>
</gene>
<organism evidence="1 2">
    <name type="scientific">Delftia lacustris</name>
    <dbReference type="NCBI Taxonomy" id="558537"/>
    <lineage>
        <taxon>Bacteria</taxon>
        <taxon>Pseudomonadati</taxon>
        <taxon>Pseudomonadota</taxon>
        <taxon>Betaproteobacteria</taxon>
        <taxon>Burkholderiales</taxon>
        <taxon>Comamonadaceae</taxon>
        <taxon>Delftia</taxon>
    </lineage>
</organism>
<reference evidence="1 2" key="1">
    <citation type="submission" date="2016-10" db="EMBL/GenBank/DDBJ databases">
        <authorList>
            <person name="de Groot N.N."/>
        </authorList>
    </citation>
    <scope>NUCLEOTIDE SEQUENCE [LARGE SCALE GENOMIC DNA]</scope>
    <source>
        <strain evidence="1 2">LMG 24775</strain>
    </source>
</reference>
<proteinExistence type="predicted"/>
<dbReference type="Gene3D" id="1.10.357.10">
    <property type="entry name" value="Tetracycline Repressor, domain 2"/>
    <property type="match status" value="1"/>
</dbReference>
<protein>
    <submittedName>
        <fullName evidence="1">Uncharacterized protein</fullName>
    </submittedName>
</protein>